<dbReference type="InterPro" id="IPR003594">
    <property type="entry name" value="HATPase_dom"/>
</dbReference>
<dbReference type="InterPro" id="IPR003661">
    <property type="entry name" value="HisK_dim/P_dom"/>
</dbReference>
<reference evidence="5" key="1">
    <citation type="journal article" date="2015" name="Nature">
        <title>Complex archaea that bridge the gap between prokaryotes and eukaryotes.</title>
        <authorList>
            <person name="Spang A."/>
            <person name="Saw J.H."/>
            <person name="Jorgensen S.L."/>
            <person name="Zaremba-Niedzwiedzka K."/>
            <person name="Martijn J."/>
            <person name="Lind A.E."/>
            <person name="van Eijk R."/>
            <person name="Schleper C."/>
            <person name="Guy L."/>
            <person name="Ettema T.J."/>
        </authorList>
    </citation>
    <scope>NUCLEOTIDE SEQUENCE</scope>
</reference>
<dbReference type="EMBL" id="LAZR01024811">
    <property type="protein sequence ID" value="KKL73930.1"/>
    <property type="molecule type" value="Genomic_DNA"/>
</dbReference>
<dbReference type="SUPFAM" id="SSF55874">
    <property type="entry name" value="ATPase domain of HSP90 chaperone/DNA topoisomerase II/histidine kinase"/>
    <property type="match status" value="1"/>
</dbReference>
<dbReference type="InterPro" id="IPR036890">
    <property type="entry name" value="HATPase_C_sf"/>
</dbReference>
<keyword evidence="1" id="KW-0597">Phosphoprotein</keyword>
<evidence type="ECO:0000313" key="5">
    <source>
        <dbReference type="EMBL" id="KKL73930.1"/>
    </source>
</evidence>
<dbReference type="InterPro" id="IPR004358">
    <property type="entry name" value="Sig_transdc_His_kin-like_C"/>
</dbReference>
<dbReference type="PROSITE" id="PS50113">
    <property type="entry name" value="PAC"/>
    <property type="match status" value="1"/>
</dbReference>
<protein>
    <recommendedName>
        <fullName evidence="6">Histidine kinase</fullName>
    </recommendedName>
</protein>
<evidence type="ECO:0008006" key="6">
    <source>
        <dbReference type="Google" id="ProtNLM"/>
    </source>
</evidence>
<dbReference type="Pfam" id="PF02518">
    <property type="entry name" value="HATPase_c"/>
    <property type="match status" value="1"/>
</dbReference>
<evidence type="ECO:0000259" key="3">
    <source>
        <dbReference type="PROSITE" id="PS50110"/>
    </source>
</evidence>
<dbReference type="SMART" id="SM00388">
    <property type="entry name" value="HisKA"/>
    <property type="match status" value="1"/>
</dbReference>
<dbReference type="InterPro" id="IPR005467">
    <property type="entry name" value="His_kinase_dom"/>
</dbReference>
<organism evidence="5">
    <name type="scientific">marine sediment metagenome</name>
    <dbReference type="NCBI Taxonomy" id="412755"/>
    <lineage>
        <taxon>unclassified sequences</taxon>
        <taxon>metagenomes</taxon>
        <taxon>ecological metagenomes</taxon>
    </lineage>
</organism>
<evidence type="ECO:0000259" key="2">
    <source>
        <dbReference type="PROSITE" id="PS50109"/>
    </source>
</evidence>
<dbReference type="PRINTS" id="PR00344">
    <property type="entry name" value="BCTRLSENSOR"/>
</dbReference>
<dbReference type="InterPro" id="IPR011006">
    <property type="entry name" value="CheY-like_superfamily"/>
</dbReference>
<dbReference type="Pfam" id="PF00512">
    <property type="entry name" value="HisKA"/>
    <property type="match status" value="1"/>
</dbReference>
<dbReference type="CDD" id="cd17546">
    <property type="entry name" value="REC_hyHK_CKI1_RcsC-like"/>
    <property type="match status" value="2"/>
</dbReference>
<dbReference type="Gene3D" id="3.30.565.10">
    <property type="entry name" value="Histidine kinase-like ATPase, C-terminal domain"/>
    <property type="match status" value="1"/>
</dbReference>
<dbReference type="SMART" id="SM00387">
    <property type="entry name" value="HATPase_c"/>
    <property type="match status" value="1"/>
</dbReference>
<evidence type="ECO:0000256" key="1">
    <source>
        <dbReference type="ARBA" id="ARBA00022553"/>
    </source>
</evidence>
<feature type="domain" description="Response regulatory" evidence="3">
    <location>
        <begin position="439"/>
        <end position="554"/>
    </location>
</feature>
<dbReference type="Gene3D" id="1.10.287.130">
    <property type="match status" value="1"/>
</dbReference>
<feature type="domain" description="Histidine kinase" evidence="2">
    <location>
        <begin position="55"/>
        <end position="285"/>
    </location>
</feature>
<dbReference type="InterPro" id="IPR000700">
    <property type="entry name" value="PAS-assoc_C"/>
</dbReference>
<comment type="caution">
    <text evidence="5">The sequence shown here is derived from an EMBL/GenBank/DDBJ whole genome shotgun (WGS) entry which is preliminary data.</text>
</comment>
<dbReference type="PROSITE" id="PS50110">
    <property type="entry name" value="RESPONSE_REGULATORY"/>
    <property type="match status" value="2"/>
</dbReference>
<dbReference type="SUPFAM" id="SSF52172">
    <property type="entry name" value="CheY-like"/>
    <property type="match status" value="2"/>
</dbReference>
<proteinExistence type="predicted"/>
<dbReference type="CDD" id="cd00082">
    <property type="entry name" value="HisKA"/>
    <property type="match status" value="1"/>
</dbReference>
<dbReference type="PANTHER" id="PTHR45339:SF5">
    <property type="entry name" value="HISTIDINE KINASE"/>
    <property type="match status" value="1"/>
</dbReference>
<dbReference type="InterPro" id="IPR036097">
    <property type="entry name" value="HisK_dim/P_sf"/>
</dbReference>
<accession>A0A0F9GX46</accession>
<sequence>MQLVVTAIRNQEGNIKGYLGVATDISELKSMEESLIISKEKAEMASKSKSEFLANMSHEIRTPLNGIVGMARLLSESDNLSDKQTRYIRILAECSTQLMELVNDILDYSKMSAGGIILNNHAFNLRSCITKAVDIVSQRASDKGLDLKIDIPTTLPENVTGDARRLKQVLFNLLTNAIKFTDTGFVKLSVTFRDIPSDELYKQSKKILFTVQDTGIGINQVDQTRIFEVFTKISKDDRFYTNTTPGAGMGLAISKYIVNAMNGAISVESDGKTGSTFTFYIILDDETDIVHLMKLHGKELKDKIAILVDDTEDNRIFLMDAFYSWGIQAISFSSAREALNYMEKGPGFDIAIIDLCMPNMSGLELTQAMRERGYKQPVIGLSSIGIDVHGQEWFDHFTTKPISKSRLFNLVLRCLVTKETTAVHITHDSPQVPETGELRILVAEDDYYNQILITELLSTLGYKNVKIVSNGKLCVDEVSTHGYDVCLMDVKMPVMDGLDATRRIKKMRNPPTVIAISASVLDADKSRCYAAGMDGYIAKPIQLEQLESVLKSLELRKR</sequence>
<dbReference type="AlphaFoldDB" id="A0A0F9GX46"/>
<dbReference type="InterPro" id="IPR001789">
    <property type="entry name" value="Sig_transdc_resp-reg_receiver"/>
</dbReference>
<evidence type="ECO:0000259" key="4">
    <source>
        <dbReference type="PROSITE" id="PS50113"/>
    </source>
</evidence>
<dbReference type="PANTHER" id="PTHR45339">
    <property type="entry name" value="HYBRID SIGNAL TRANSDUCTION HISTIDINE KINASE J"/>
    <property type="match status" value="1"/>
</dbReference>
<name>A0A0F9GX46_9ZZZZ</name>
<dbReference type="SMART" id="SM00448">
    <property type="entry name" value="REC"/>
    <property type="match status" value="2"/>
</dbReference>
<gene>
    <name evidence="5" type="ORF">LCGC14_2069960</name>
</gene>
<dbReference type="PROSITE" id="PS50109">
    <property type="entry name" value="HIS_KIN"/>
    <property type="match status" value="1"/>
</dbReference>
<dbReference type="GO" id="GO:0000155">
    <property type="term" value="F:phosphorelay sensor kinase activity"/>
    <property type="evidence" value="ECO:0007669"/>
    <property type="project" value="InterPro"/>
</dbReference>
<feature type="domain" description="Response regulatory" evidence="3">
    <location>
        <begin position="304"/>
        <end position="415"/>
    </location>
</feature>
<dbReference type="Pfam" id="PF00072">
    <property type="entry name" value="Response_reg"/>
    <property type="match status" value="2"/>
</dbReference>
<feature type="domain" description="PAC" evidence="4">
    <location>
        <begin position="1"/>
        <end position="37"/>
    </location>
</feature>
<dbReference type="Gene3D" id="3.40.50.2300">
    <property type="match status" value="2"/>
</dbReference>
<dbReference type="Gene3D" id="3.30.450.20">
    <property type="entry name" value="PAS domain"/>
    <property type="match status" value="1"/>
</dbReference>
<dbReference type="FunFam" id="3.30.565.10:FF:000010">
    <property type="entry name" value="Sensor histidine kinase RcsC"/>
    <property type="match status" value="1"/>
</dbReference>
<dbReference type="SUPFAM" id="SSF47384">
    <property type="entry name" value="Homodimeric domain of signal transducing histidine kinase"/>
    <property type="match status" value="1"/>
</dbReference>
<dbReference type="CDD" id="cd16922">
    <property type="entry name" value="HATPase_EvgS-ArcB-TorS-like"/>
    <property type="match status" value="1"/>
</dbReference>